<name>A0A0W0F0P3_MONRR</name>
<evidence type="ECO:0000256" key="3">
    <source>
        <dbReference type="SAM" id="MobiDB-lite"/>
    </source>
</evidence>
<comment type="caution">
    <text evidence="5">The sequence shown here is derived from an EMBL/GenBank/DDBJ whole genome shotgun (WGS) entry which is preliminary data.</text>
</comment>
<dbReference type="SMART" id="SM00220">
    <property type="entry name" value="S_TKc"/>
    <property type="match status" value="1"/>
</dbReference>
<evidence type="ECO:0000256" key="2">
    <source>
        <dbReference type="ARBA" id="ARBA00022840"/>
    </source>
</evidence>
<evidence type="ECO:0000313" key="5">
    <source>
        <dbReference type="EMBL" id="KTB29913.1"/>
    </source>
</evidence>
<protein>
    <recommendedName>
        <fullName evidence="4">Protein kinase domain-containing protein</fullName>
    </recommendedName>
</protein>
<feature type="region of interest" description="Disordered" evidence="3">
    <location>
        <begin position="580"/>
        <end position="600"/>
    </location>
</feature>
<sequence>MRVWFPGPRTTTTDVDSQVSSTSSPRYACGLSSATILPWSRGIFIPGVLESTSDFRCLIEHSIHIAPHPNLARFMSTSYLTSLYAWKWNNAECRTSLEDLKGYFSEAGHGLVGGGGYRFADLLGALAEYWMNKRTDPRRMATKCLNMIREAPHLVGRINTLLWAGDGDTRLLCAGDRGLANIDDLIMVISCRKGYLCCISEDDQDRPPFMDSPELSGYLANHTIFHVMECLRGINTRWAPFVMELLQLGLDASAIPRADCITFIRYLSWLHGVLPPSFYVSGISRKGKHPISGGGFADIWKGCIGDRLVCIKVLRVFTDTYKRRAVMKDLSGEVLLWRQLRHPNILQFLGINDEDFTPSFAIITPWMQNGNLAMYLERRSYYSLWQKLSMARQVVEGLRYLHRHSPPIVHCDIKAGNILVSDDETCRIGDFGLSVVEKSSPFTDFTDTFEVRGSLRWLAPELINPGISDADANGDLGNACGRITRDIYALGCTILEVITGKPPFHEQKSDMRIMIDVLNGVRPVHPEVCPDTIWSLLELCWEEDMESRPEAELVLELLDVWLTTNTPPGEEEELVRALDLDLGTNEEEEDRTTEKPRVDSPLLWDLETDNVDAEVEAEENNIDSLLASLAHSKPPHREDEARDDTSIYSDATASSLEASLWSEDTLPPQTPVSPPLLDENTVSVSWDDALVSEYAMSAITVPTHVHWEQSKSDSELVLASYNHDLDDPEGHRQSEPLFPFGLPTESVWNDTELQGAWKWFRERRARKRGL</sequence>
<keyword evidence="1" id="KW-0547">Nucleotide-binding</keyword>
<dbReference type="EMBL" id="LATX01002406">
    <property type="protein sequence ID" value="KTB29913.1"/>
    <property type="molecule type" value="Genomic_DNA"/>
</dbReference>
<evidence type="ECO:0000259" key="4">
    <source>
        <dbReference type="PROSITE" id="PS50011"/>
    </source>
</evidence>
<keyword evidence="2" id="KW-0067">ATP-binding</keyword>
<dbReference type="Pfam" id="PF07714">
    <property type="entry name" value="PK_Tyr_Ser-Thr"/>
    <property type="match status" value="1"/>
</dbReference>
<dbReference type="InterPro" id="IPR001245">
    <property type="entry name" value="Ser-Thr/Tyr_kinase_cat_dom"/>
</dbReference>
<dbReference type="PANTHER" id="PTHR44329:SF298">
    <property type="entry name" value="MIXED LINEAGE KINASE DOMAIN-LIKE PROTEIN"/>
    <property type="match status" value="1"/>
</dbReference>
<dbReference type="InterPro" id="IPR000719">
    <property type="entry name" value="Prot_kinase_dom"/>
</dbReference>
<proteinExistence type="predicted"/>
<dbReference type="PROSITE" id="PS50011">
    <property type="entry name" value="PROTEIN_KINASE_DOM"/>
    <property type="match status" value="1"/>
</dbReference>
<dbReference type="PANTHER" id="PTHR44329">
    <property type="entry name" value="SERINE/THREONINE-PROTEIN KINASE TNNI3K-RELATED"/>
    <property type="match status" value="1"/>
</dbReference>
<dbReference type="Proteomes" id="UP000054988">
    <property type="component" value="Unassembled WGS sequence"/>
</dbReference>
<dbReference type="InterPro" id="IPR008271">
    <property type="entry name" value="Ser/Thr_kinase_AS"/>
</dbReference>
<dbReference type="GO" id="GO:0004674">
    <property type="term" value="F:protein serine/threonine kinase activity"/>
    <property type="evidence" value="ECO:0007669"/>
    <property type="project" value="TreeGrafter"/>
</dbReference>
<dbReference type="InterPro" id="IPR011009">
    <property type="entry name" value="Kinase-like_dom_sf"/>
</dbReference>
<dbReference type="Gene3D" id="1.10.510.10">
    <property type="entry name" value="Transferase(Phosphotransferase) domain 1"/>
    <property type="match status" value="1"/>
</dbReference>
<organism evidence="5 6">
    <name type="scientific">Moniliophthora roreri</name>
    <name type="common">Frosty pod rot fungus</name>
    <name type="synonym">Monilia roreri</name>
    <dbReference type="NCBI Taxonomy" id="221103"/>
    <lineage>
        <taxon>Eukaryota</taxon>
        <taxon>Fungi</taxon>
        <taxon>Dikarya</taxon>
        <taxon>Basidiomycota</taxon>
        <taxon>Agaricomycotina</taxon>
        <taxon>Agaricomycetes</taxon>
        <taxon>Agaricomycetidae</taxon>
        <taxon>Agaricales</taxon>
        <taxon>Marasmiineae</taxon>
        <taxon>Marasmiaceae</taxon>
        <taxon>Moniliophthora</taxon>
    </lineage>
</organism>
<dbReference type="SUPFAM" id="SSF56112">
    <property type="entry name" value="Protein kinase-like (PK-like)"/>
    <property type="match status" value="1"/>
</dbReference>
<feature type="domain" description="Protein kinase" evidence="4">
    <location>
        <begin position="285"/>
        <end position="562"/>
    </location>
</feature>
<accession>A0A0W0F0P3</accession>
<feature type="region of interest" description="Disordered" evidence="3">
    <location>
        <begin position="627"/>
        <end position="647"/>
    </location>
</feature>
<reference evidence="5 6" key="1">
    <citation type="submission" date="2015-12" db="EMBL/GenBank/DDBJ databases">
        <title>Draft genome sequence of Moniliophthora roreri, the causal agent of frosty pod rot of cacao.</title>
        <authorList>
            <person name="Aime M.C."/>
            <person name="Diaz-Valderrama J.R."/>
            <person name="Kijpornyongpan T."/>
            <person name="Phillips-Mora W."/>
        </authorList>
    </citation>
    <scope>NUCLEOTIDE SEQUENCE [LARGE SCALE GENOMIC DNA]</scope>
    <source>
        <strain evidence="5 6">MCA 2952</strain>
    </source>
</reference>
<feature type="compositionally biased region" description="Basic and acidic residues" evidence="3">
    <location>
        <begin position="635"/>
        <end position="645"/>
    </location>
</feature>
<gene>
    <name evidence="5" type="ORF">WG66_17519</name>
</gene>
<dbReference type="GO" id="GO:0005524">
    <property type="term" value="F:ATP binding"/>
    <property type="evidence" value="ECO:0007669"/>
    <property type="project" value="UniProtKB-KW"/>
</dbReference>
<evidence type="ECO:0000256" key="1">
    <source>
        <dbReference type="ARBA" id="ARBA00022741"/>
    </source>
</evidence>
<dbReference type="PROSITE" id="PS00108">
    <property type="entry name" value="PROTEIN_KINASE_ST"/>
    <property type="match status" value="1"/>
</dbReference>
<evidence type="ECO:0000313" key="6">
    <source>
        <dbReference type="Proteomes" id="UP000054988"/>
    </source>
</evidence>
<dbReference type="AlphaFoldDB" id="A0A0W0F0P3"/>
<dbReference type="eggNOG" id="KOG0192">
    <property type="taxonomic scope" value="Eukaryota"/>
</dbReference>
<dbReference type="InterPro" id="IPR051681">
    <property type="entry name" value="Ser/Thr_Kinases-Pseudokinases"/>
</dbReference>